<feature type="non-terminal residue" evidence="1">
    <location>
        <position position="39"/>
    </location>
</feature>
<accession>A0A392RPC7</accession>
<comment type="caution">
    <text evidence="1">The sequence shown here is derived from an EMBL/GenBank/DDBJ whole genome shotgun (WGS) entry which is preliminary data.</text>
</comment>
<evidence type="ECO:0000313" key="2">
    <source>
        <dbReference type="Proteomes" id="UP000265520"/>
    </source>
</evidence>
<dbReference type="Proteomes" id="UP000265520">
    <property type="component" value="Unassembled WGS sequence"/>
</dbReference>
<dbReference type="EMBL" id="LXQA010252737">
    <property type="protein sequence ID" value="MCI38169.1"/>
    <property type="molecule type" value="Genomic_DNA"/>
</dbReference>
<reference evidence="1 2" key="1">
    <citation type="journal article" date="2018" name="Front. Plant Sci.">
        <title>Red Clover (Trifolium pratense) and Zigzag Clover (T. medium) - A Picture of Genomic Similarities and Differences.</title>
        <authorList>
            <person name="Dluhosova J."/>
            <person name="Istvanek J."/>
            <person name="Nedelnik J."/>
            <person name="Repkova J."/>
        </authorList>
    </citation>
    <scope>NUCLEOTIDE SEQUENCE [LARGE SCALE GENOMIC DNA]</scope>
    <source>
        <strain evidence="2">cv. 10/8</strain>
        <tissue evidence="1">Leaf</tissue>
    </source>
</reference>
<proteinExistence type="predicted"/>
<protein>
    <submittedName>
        <fullName evidence="1">Uncharacterized protein</fullName>
    </submittedName>
</protein>
<dbReference type="AlphaFoldDB" id="A0A392RPC7"/>
<evidence type="ECO:0000313" key="1">
    <source>
        <dbReference type="EMBL" id="MCI38169.1"/>
    </source>
</evidence>
<name>A0A392RPC7_9FABA</name>
<keyword evidence="2" id="KW-1185">Reference proteome</keyword>
<organism evidence="1 2">
    <name type="scientific">Trifolium medium</name>
    <dbReference type="NCBI Taxonomy" id="97028"/>
    <lineage>
        <taxon>Eukaryota</taxon>
        <taxon>Viridiplantae</taxon>
        <taxon>Streptophyta</taxon>
        <taxon>Embryophyta</taxon>
        <taxon>Tracheophyta</taxon>
        <taxon>Spermatophyta</taxon>
        <taxon>Magnoliopsida</taxon>
        <taxon>eudicotyledons</taxon>
        <taxon>Gunneridae</taxon>
        <taxon>Pentapetalae</taxon>
        <taxon>rosids</taxon>
        <taxon>fabids</taxon>
        <taxon>Fabales</taxon>
        <taxon>Fabaceae</taxon>
        <taxon>Papilionoideae</taxon>
        <taxon>50 kb inversion clade</taxon>
        <taxon>NPAAA clade</taxon>
        <taxon>Hologalegina</taxon>
        <taxon>IRL clade</taxon>
        <taxon>Trifolieae</taxon>
        <taxon>Trifolium</taxon>
    </lineage>
</organism>
<sequence>MKKNATGYIYGCAPRWALPPAQTSFNIAPGATASAPSAG</sequence>